<dbReference type="Pfam" id="PF00561">
    <property type="entry name" value="Abhydrolase_1"/>
    <property type="match status" value="1"/>
</dbReference>
<accession>A0A166GFV9</accession>
<evidence type="ECO:0000256" key="1">
    <source>
        <dbReference type="ARBA" id="ARBA00010088"/>
    </source>
</evidence>
<evidence type="ECO:0000256" key="2">
    <source>
        <dbReference type="ARBA" id="ARBA00022801"/>
    </source>
</evidence>
<dbReference type="GO" id="GO:0016787">
    <property type="term" value="F:hydrolase activity"/>
    <property type="evidence" value="ECO:0007669"/>
    <property type="project" value="UniProtKB-KW"/>
</dbReference>
<evidence type="ECO:0000313" key="4">
    <source>
        <dbReference type="EMBL" id="KZP17794.1"/>
    </source>
</evidence>
<dbReference type="InterPro" id="IPR029058">
    <property type="entry name" value="AB_hydrolase_fold"/>
</dbReference>
<dbReference type="EMBL" id="KV417579">
    <property type="protein sequence ID" value="KZP17794.1"/>
    <property type="molecule type" value="Genomic_DNA"/>
</dbReference>
<protein>
    <recommendedName>
        <fullName evidence="3">AB hydrolase-1 domain-containing protein</fullName>
    </recommendedName>
</protein>
<dbReference type="SUPFAM" id="SSF53474">
    <property type="entry name" value="alpha/beta-Hydrolases"/>
    <property type="match status" value="1"/>
</dbReference>
<dbReference type="AlphaFoldDB" id="A0A166GFV9"/>
<comment type="similarity">
    <text evidence="1">Belongs to the peptidase S33 family.</text>
</comment>
<dbReference type="InterPro" id="IPR051601">
    <property type="entry name" value="Serine_prot/Carboxylest_S33"/>
</dbReference>
<evidence type="ECO:0000259" key="3">
    <source>
        <dbReference type="Pfam" id="PF00561"/>
    </source>
</evidence>
<gene>
    <name evidence="4" type="ORF">FIBSPDRAFT_746556</name>
</gene>
<dbReference type="PANTHER" id="PTHR43248">
    <property type="entry name" value="2-SUCCINYL-6-HYDROXY-2,4-CYCLOHEXADIENE-1-CARBOXYLATE SYNTHASE"/>
    <property type="match status" value="1"/>
</dbReference>
<keyword evidence="2" id="KW-0378">Hydrolase</keyword>
<dbReference type="Gene3D" id="3.40.50.1820">
    <property type="entry name" value="alpha/beta hydrolase"/>
    <property type="match status" value="1"/>
</dbReference>
<dbReference type="PANTHER" id="PTHR43248:SF2">
    <property type="entry name" value="PROLYL AMINOPEPTIDASE"/>
    <property type="match status" value="1"/>
</dbReference>
<sequence>TLWLDQRGTGLSTPITPDVLSELSSDAEKAEYFKHFRADSIVKDCEAIRKVLLGDKEKPEDRKWTILGQSFGGFCALTYLSFYSEGVKEVLLADNAFVSREARCYKYGGVR</sequence>
<name>A0A166GFV9_9AGAM</name>
<dbReference type="STRING" id="436010.A0A166GFV9"/>
<proteinExistence type="inferred from homology"/>
<keyword evidence="5" id="KW-1185">Reference proteome</keyword>
<evidence type="ECO:0000313" key="5">
    <source>
        <dbReference type="Proteomes" id="UP000076532"/>
    </source>
</evidence>
<feature type="non-terminal residue" evidence="4">
    <location>
        <position position="1"/>
    </location>
</feature>
<dbReference type="OrthoDB" id="1898734at2759"/>
<dbReference type="InterPro" id="IPR000073">
    <property type="entry name" value="AB_hydrolase_1"/>
</dbReference>
<organism evidence="4 5">
    <name type="scientific">Athelia psychrophila</name>
    <dbReference type="NCBI Taxonomy" id="1759441"/>
    <lineage>
        <taxon>Eukaryota</taxon>
        <taxon>Fungi</taxon>
        <taxon>Dikarya</taxon>
        <taxon>Basidiomycota</taxon>
        <taxon>Agaricomycotina</taxon>
        <taxon>Agaricomycetes</taxon>
        <taxon>Agaricomycetidae</taxon>
        <taxon>Atheliales</taxon>
        <taxon>Atheliaceae</taxon>
        <taxon>Athelia</taxon>
    </lineage>
</organism>
<feature type="domain" description="AB hydrolase-1" evidence="3">
    <location>
        <begin position="4"/>
        <end position="95"/>
    </location>
</feature>
<dbReference type="Proteomes" id="UP000076532">
    <property type="component" value="Unassembled WGS sequence"/>
</dbReference>
<reference evidence="4 5" key="1">
    <citation type="journal article" date="2016" name="Mol. Biol. Evol.">
        <title>Comparative Genomics of Early-Diverging Mushroom-Forming Fungi Provides Insights into the Origins of Lignocellulose Decay Capabilities.</title>
        <authorList>
            <person name="Nagy L.G."/>
            <person name="Riley R."/>
            <person name="Tritt A."/>
            <person name="Adam C."/>
            <person name="Daum C."/>
            <person name="Floudas D."/>
            <person name="Sun H."/>
            <person name="Yadav J.S."/>
            <person name="Pangilinan J."/>
            <person name="Larsson K.H."/>
            <person name="Matsuura K."/>
            <person name="Barry K."/>
            <person name="Labutti K."/>
            <person name="Kuo R."/>
            <person name="Ohm R.A."/>
            <person name="Bhattacharya S.S."/>
            <person name="Shirouzu T."/>
            <person name="Yoshinaga Y."/>
            <person name="Martin F.M."/>
            <person name="Grigoriev I.V."/>
            <person name="Hibbett D.S."/>
        </authorList>
    </citation>
    <scope>NUCLEOTIDE SEQUENCE [LARGE SCALE GENOMIC DNA]</scope>
    <source>
        <strain evidence="4 5">CBS 109695</strain>
    </source>
</reference>